<proteinExistence type="predicted"/>
<protein>
    <submittedName>
        <fullName evidence="3">Disease resistance protein</fullName>
    </submittedName>
</protein>
<keyword evidence="4" id="KW-1185">Reference proteome</keyword>
<comment type="caution">
    <text evidence="3">The sequence shown here is derived from an EMBL/GenBank/DDBJ whole genome shotgun (WGS) entry which is preliminary data.</text>
</comment>
<gene>
    <name evidence="3" type="ORF">CCACVL1_03780</name>
</gene>
<dbReference type="STRING" id="210143.A0A1R3JXA5"/>
<dbReference type="Proteomes" id="UP000188268">
    <property type="component" value="Unassembled WGS sequence"/>
</dbReference>
<dbReference type="Gene3D" id="3.80.10.10">
    <property type="entry name" value="Ribonuclease Inhibitor"/>
    <property type="match status" value="2"/>
</dbReference>
<feature type="domain" description="Disease resistance protein At4g27190-like leucine-rich repeats" evidence="2">
    <location>
        <begin position="455"/>
        <end position="554"/>
    </location>
</feature>
<dbReference type="OrthoDB" id="1938824at2759"/>
<keyword evidence="1" id="KW-0611">Plant defense</keyword>
<dbReference type="SUPFAM" id="SSF52058">
    <property type="entry name" value="L domain-like"/>
    <property type="match status" value="1"/>
</dbReference>
<dbReference type="PANTHER" id="PTHR33463:SF209">
    <property type="entry name" value="DISEASE RESISTANCE PROTEIN RPS2-LIKE"/>
    <property type="match status" value="1"/>
</dbReference>
<evidence type="ECO:0000313" key="4">
    <source>
        <dbReference type="Proteomes" id="UP000188268"/>
    </source>
</evidence>
<dbReference type="InterPro" id="IPR057135">
    <property type="entry name" value="At4g27190-like_LRR"/>
</dbReference>
<reference evidence="3 4" key="1">
    <citation type="submission" date="2013-09" db="EMBL/GenBank/DDBJ databases">
        <title>Corchorus capsularis genome sequencing.</title>
        <authorList>
            <person name="Alam M."/>
            <person name="Haque M.S."/>
            <person name="Islam M.S."/>
            <person name="Emdad E.M."/>
            <person name="Islam M.M."/>
            <person name="Ahmed B."/>
            <person name="Halim A."/>
            <person name="Hossen Q.M.M."/>
            <person name="Hossain M.Z."/>
            <person name="Ahmed R."/>
            <person name="Khan M.M."/>
            <person name="Islam R."/>
            <person name="Rashid M.M."/>
            <person name="Khan S.A."/>
            <person name="Rahman M.S."/>
            <person name="Alam M."/>
        </authorList>
    </citation>
    <scope>NUCLEOTIDE SEQUENCE [LARGE SCALE GENOMIC DNA]</scope>
    <source>
        <strain evidence="4">cv. CVL-1</strain>
        <tissue evidence="3">Whole seedling</tissue>
    </source>
</reference>
<dbReference type="InterPro" id="IPR050905">
    <property type="entry name" value="Plant_NBS-LRR"/>
</dbReference>
<accession>A0A1R3JXA5</accession>
<dbReference type="EMBL" id="AWWV01006862">
    <property type="protein sequence ID" value="OMO99492.1"/>
    <property type="molecule type" value="Genomic_DNA"/>
</dbReference>
<dbReference type="AlphaFoldDB" id="A0A1R3JXA5"/>
<evidence type="ECO:0000259" key="2">
    <source>
        <dbReference type="Pfam" id="PF23247"/>
    </source>
</evidence>
<dbReference type="InterPro" id="IPR032675">
    <property type="entry name" value="LRR_dom_sf"/>
</dbReference>
<dbReference type="OMA" id="FACRDKY"/>
<sequence>MSNWLKRKYDYVKHINRNFTSLKNQTDILFGKADAVIKTSREDNNSTKERTQDCKRWLRRVETIRYDFSKLRNEYENRPSTCFCGLCPYRALHKLGKRIVKATIEAAALTDEFSTITPTREKPEPNPRRWDNDKTYNKSFGNWKHLGMTTDGDSDPVERASKISEMLENKKYVLFLDYGVSSPSTINLEEVGIHPNHEQGKVVFACRDKYIGHTDEDMKVQKLSKEDATMLFWEFAGSYRERRDLENLEILDVSGIYSLPSEVRQLTKLKCLRVSFSDGGMIQNHVRSGVSKILCFLNFNSSSSSELMIPGNTISKLTNLEELSLNVSHNIARWNKNADAIAKEVNKLKKLSHLQFYFTNLESFNTFIQESQSWNAKDSSGDFIGFRTFRLFVGEQRNSSTSDFNVFECSDEKHLNFSTGDVFPHTISNVLRQAKSFELMGHTTAGNLTDNLPADTLEELEACLVEECNKMQSIVKFDTNATGGEIVFKRLQKLHAKRLPDLEGIWDGTIPSTYESFPALRTLTLMKCNGIRILFSLQMVEQLPQLENLQIEDCSNIEKIIEAEITVVCRAFRRLKNFKLCRLDSLTSICEALLEWPALETIQIKTCPVLTSLPSTVERAPNLREIQCPGDWWDQQNWPNNATEEHFRTLRRLLI</sequence>
<dbReference type="Pfam" id="PF23247">
    <property type="entry name" value="LRR_RPS2"/>
    <property type="match status" value="1"/>
</dbReference>
<name>A0A1R3JXA5_COCAP</name>
<organism evidence="3 4">
    <name type="scientific">Corchorus capsularis</name>
    <name type="common">Jute</name>
    <dbReference type="NCBI Taxonomy" id="210143"/>
    <lineage>
        <taxon>Eukaryota</taxon>
        <taxon>Viridiplantae</taxon>
        <taxon>Streptophyta</taxon>
        <taxon>Embryophyta</taxon>
        <taxon>Tracheophyta</taxon>
        <taxon>Spermatophyta</taxon>
        <taxon>Magnoliopsida</taxon>
        <taxon>eudicotyledons</taxon>
        <taxon>Gunneridae</taxon>
        <taxon>Pentapetalae</taxon>
        <taxon>rosids</taxon>
        <taxon>malvids</taxon>
        <taxon>Malvales</taxon>
        <taxon>Malvaceae</taxon>
        <taxon>Grewioideae</taxon>
        <taxon>Apeibeae</taxon>
        <taxon>Corchorus</taxon>
    </lineage>
</organism>
<dbReference type="Gramene" id="OMO99492">
    <property type="protein sequence ID" value="OMO99492"/>
    <property type="gene ID" value="CCACVL1_03780"/>
</dbReference>
<dbReference type="PANTHER" id="PTHR33463">
    <property type="entry name" value="NB-ARC DOMAIN-CONTAINING PROTEIN-RELATED"/>
    <property type="match status" value="1"/>
</dbReference>
<evidence type="ECO:0000313" key="3">
    <source>
        <dbReference type="EMBL" id="OMO99492.1"/>
    </source>
</evidence>
<evidence type="ECO:0000256" key="1">
    <source>
        <dbReference type="ARBA" id="ARBA00022821"/>
    </source>
</evidence>